<dbReference type="AlphaFoldDB" id="E7N4S9"/>
<dbReference type="EMBL" id="AECV01000057">
    <property type="protein sequence ID" value="EFW28810.1"/>
    <property type="molecule type" value="Genomic_DNA"/>
</dbReference>
<protein>
    <recommendedName>
        <fullName evidence="3">Deacetylase sirtuin-type domain-containing protein</fullName>
    </recommendedName>
</protein>
<proteinExistence type="predicted"/>
<accession>E7N4S9</accession>
<evidence type="ECO:0000313" key="4">
    <source>
        <dbReference type="EMBL" id="EFW28810.1"/>
    </source>
</evidence>
<reference evidence="4 5" key="1">
    <citation type="submission" date="2010-08" db="EMBL/GenBank/DDBJ databases">
        <authorList>
            <person name="Weinstock G."/>
            <person name="Sodergren E."/>
            <person name="Clifton S."/>
            <person name="Fulton L."/>
            <person name="Fulton B."/>
            <person name="Courtney L."/>
            <person name="Fronick C."/>
            <person name="Harrison M."/>
            <person name="Strong C."/>
            <person name="Farmer C."/>
            <person name="Delahaunty K."/>
            <person name="Markovic C."/>
            <person name="Hall O."/>
            <person name="Minx P."/>
            <person name="Tomlinson C."/>
            <person name="Mitreva M."/>
            <person name="Hou S."/>
            <person name="Chen J."/>
            <person name="Wollam A."/>
            <person name="Pepin K.H."/>
            <person name="Johnson M."/>
            <person name="Bhonagiri V."/>
            <person name="Zhang X."/>
            <person name="Suruliraj S."/>
            <person name="Warren W."/>
            <person name="Chinwalla A."/>
            <person name="Mardis E.R."/>
            <person name="Wilson R.K."/>
        </authorList>
    </citation>
    <scope>NUCLEOTIDE SEQUENCE [LARGE SCALE GENOMIC DNA]</scope>
    <source>
        <strain evidence="4 5">F0399</strain>
    </source>
</reference>
<dbReference type="STRING" id="749551.HMPREF9555_02024"/>
<dbReference type="Gene3D" id="3.40.50.1220">
    <property type="entry name" value="TPP-binding domain"/>
    <property type="match status" value="1"/>
</dbReference>
<dbReference type="PROSITE" id="PS50305">
    <property type="entry name" value="SIRTUIN"/>
    <property type="match status" value="1"/>
</dbReference>
<comment type="caution">
    <text evidence="2">Lacks conserved residue(s) required for the propagation of feature annotation.</text>
</comment>
<sequence length="308" mass="34065">MMKEINALKKALADAETILIGAGAGLSTAAGYDYAGARFLKYFSDFHAAFGIEDIYSGGFYPFPSRELYWGWWSRSIYINRYVPLSGDTYARLRSLVRGRDYFVLTTNVDHAFRRAGFDKNRLFYTQGDFGLFQSSKPQGASAGKTYDNEEIVRAMLRAQGFSFAADGALLFPKDGTVRMEIPTELIPHCIDDGREMTTNLRVDSSFVEDAGWHAAARRYEDFLAHTAGKKTLLLELGVGMNTPGIIKIPFWQMTAERADVTLATVNLGAPYVPSEIRARSIVIDADIDEVLCAAYTCGKSSSRGSSP</sequence>
<name>E7N4S9_9FIRM</name>
<gene>
    <name evidence="4" type="ORF">HMPREF9555_02024</name>
</gene>
<dbReference type="InterPro" id="IPR026590">
    <property type="entry name" value="Ssirtuin_cat_dom"/>
</dbReference>
<keyword evidence="5" id="KW-1185">Reference proteome</keyword>
<keyword evidence="1" id="KW-0520">NAD</keyword>
<evidence type="ECO:0000259" key="3">
    <source>
        <dbReference type="PROSITE" id="PS50305"/>
    </source>
</evidence>
<evidence type="ECO:0000256" key="2">
    <source>
        <dbReference type="PROSITE-ProRule" id="PRU00236"/>
    </source>
</evidence>
<evidence type="ECO:0000256" key="1">
    <source>
        <dbReference type="ARBA" id="ARBA00023027"/>
    </source>
</evidence>
<dbReference type="SUPFAM" id="SSF52467">
    <property type="entry name" value="DHS-like NAD/FAD-binding domain"/>
    <property type="match status" value="1"/>
</dbReference>
<evidence type="ECO:0000313" key="5">
    <source>
        <dbReference type="Proteomes" id="UP000004633"/>
    </source>
</evidence>
<dbReference type="InterPro" id="IPR029035">
    <property type="entry name" value="DHS-like_NAD/FAD-binding_dom"/>
</dbReference>
<comment type="caution">
    <text evidence="4">The sequence shown here is derived from an EMBL/GenBank/DDBJ whole genome shotgun (WGS) entry which is preliminary data.</text>
</comment>
<dbReference type="Proteomes" id="UP000004633">
    <property type="component" value="Unassembled WGS sequence"/>
</dbReference>
<organism evidence="4 5">
    <name type="scientific">Selenomonas artemidis F0399</name>
    <dbReference type="NCBI Taxonomy" id="749551"/>
    <lineage>
        <taxon>Bacteria</taxon>
        <taxon>Bacillati</taxon>
        <taxon>Bacillota</taxon>
        <taxon>Negativicutes</taxon>
        <taxon>Selenomonadales</taxon>
        <taxon>Selenomonadaceae</taxon>
        <taxon>Selenomonas</taxon>
    </lineage>
</organism>
<dbReference type="HOGENOM" id="CLU_071599_0_0_9"/>
<feature type="domain" description="Deacetylase sirtuin-type" evidence="3">
    <location>
        <begin position="1"/>
        <end position="308"/>
    </location>
</feature>